<dbReference type="PANTHER" id="PTHR43342:SF2">
    <property type="entry name" value="POTENTIAL NAD-REDUCING HYDROGENASE SUBUNIT"/>
    <property type="match status" value="1"/>
</dbReference>
<comment type="caution">
    <text evidence="8">The sequence shown here is derived from an EMBL/GenBank/DDBJ whole genome shotgun (WGS) entry which is preliminary data.</text>
</comment>
<dbReference type="GO" id="GO:0046872">
    <property type="term" value="F:metal ion binding"/>
    <property type="evidence" value="ECO:0007669"/>
    <property type="project" value="UniProtKB-KW"/>
</dbReference>
<keyword evidence="2 7" id="KW-0001">2Fe-2S</keyword>
<evidence type="ECO:0000256" key="1">
    <source>
        <dbReference type="ARBA" id="ARBA00010643"/>
    </source>
</evidence>
<dbReference type="AlphaFoldDB" id="A0A4R2TKV3"/>
<evidence type="ECO:0000256" key="3">
    <source>
        <dbReference type="ARBA" id="ARBA00022723"/>
    </source>
</evidence>
<evidence type="ECO:0000313" key="9">
    <source>
        <dbReference type="Proteomes" id="UP000295504"/>
    </source>
</evidence>
<dbReference type="InterPro" id="IPR042128">
    <property type="entry name" value="NuoE_dom"/>
</dbReference>
<evidence type="ECO:0000256" key="2">
    <source>
        <dbReference type="ARBA" id="ARBA00022714"/>
    </source>
</evidence>
<keyword evidence="9" id="KW-1185">Reference proteome</keyword>
<evidence type="ECO:0000256" key="6">
    <source>
        <dbReference type="ARBA" id="ARBA00034078"/>
    </source>
</evidence>
<dbReference type="Proteomes" id="UP000295504">
    <property type="component" value="Unassembled WGS sequence"/>
</dbReference>
<dbReference type="GO" id="GO:0051537">
    <property type="term" value="F:2 iron, 2 sulfur cluster binding"/>
    <property type="evidence" value="ECO:0007669"/>
    <property type="project" value="UniProtKB-KW"/>
</dbReference>
<comment type="cofactor">
    <cofactor evidence="7">
        <name>[2Fe-2S] cluster</name>
        <dbReference type="ChEBI" id="CHEBI:190135"/>
    </cofactor>
    <text evidence="7">Binds 1 [2Fe-2S] cluster.</text>
</comment>
<dbReference type="SUPFAM" id="SSF52833">
    <property type="entry name" value="Thioredoxin-like"/>
    <property type="match status" value="1"/>
</dbReference>
<dbReference type="PIRSF" id="PIRSF000216">
    <property type="entry name" value="NADH_DH_24kDa"/>
    <property type="match status" value="1"/>
</dbReference>
<feature type="binding site" evidence="7">
    <location>
        <position position="137"/>
    </location>
    <ligand>
        <name>[2Fe-2S] cluster</name>
        <dbReference type="ChEBI" id="CHEBI:190135"/>
    </ligand>
</feature>
<gene>
    <name evidence="8" type="ORF">EDD79_101161</name>
</gene>
<keyword evidence="3 7" id="KW-0479">Metal-binding</keyword>
<organism evidence="8 9">
    <name type="scientific">Serpentinicella alkaliphila</name>
    <dbReference type="NCBI Taxonomy" id="1734049"/>
    <lineage>
        <taxon>Bacteria</taxon>
        <taxon>Bacillati</taxon>
        <taxon>Bacillota</taxon>
        <taxon>Clostridia</taxon>
        <taxon>Peptostreptococcales</taxon>
        <taxon>Natronincolaceae</taxon>
        <taxon>Serpentinicella</taxon>
    </lineage>
</organism>
<dbReference type="InterPro" id="IPR041921">
    <property type="entry name" value="NuoE_N"/>
</dbReference>
<reference evidence="8 9" key="1">
    <citation type="submission" date="2019-03" db="EMBL/GenBank/DDBJ databases">
        <title>Genomic Encyclopedia of Type Strains, Phase IV (KMG-IV): sequencing the most valuable type-strain genomes for metagenomic binning, comparative biology and taxonomic classification.</title>
        <authorList>
            <person name="Goeker M."/>
        </authorList>
    </citation>
    <scope>NUCLEOTIDE SEQUENCE [LARGE SCALE GENOMIC DNA]</scope>
    <source>
        <strain evidence="8 9">DSM 100013</strain>
    </source>
</reference>
<evidence type="ECO:0000256" key="4">
    <source>
        <dbReference type="ARBA" id="ARBA00023004"/>
    </source>
</evidence>
<evidence type="ECO:0000256" key="7">
    <source>
        <dbReference type="PIRSR" id="PIRSR000216-1"/>
    </source>
</evidence>
<proteinExistence type="inferred from homology"/>
<dbReference type="CDD" id="cd03064">
    <property type="entry name" value="TRX_Fd_NuoE"/>
    <property type="match status" value="1"/>
</dbReference>
<protein>
    <submittedName>
        <fullName evidence="8">NAD(P)-dependent iron-only hydrogenase diaphorase component iron-sulfur protein</fullName>
    </submittedName>
</protein>
<comment type="cofactor">
    <cofactor evidence="6">
        <name>[2Fe-2S] cluster</name>
        <dbReference type="ChEBI" id="CHEBI:190135"/>
    </cofactor>
</comment>
<accession>A0A4R2TKV3</accession>
<evidence type="ECO:0000313" key="8">
    <source>
        <dbReference type="EMBL" id="TCQ03097.1"/>
    </source>
</evidence>
<dbReference type="RefSeq" id="WP_132848163.1">
    <property type="nucleotide sequence ID" value="NZ_CP058648.1"/>
</dbReference>
<dbReference type="InterPro" id="IPR036249">
    <property type="entry name" value="Thioredoxin-like_sf"/>
</dbReference>
<sequence length="170" mass="19136">MGEQHFKLQQKNDLEQVLPKEKYDELADYIRSLDSLEGKLIQVLYEAQRIFGYLPRDVQLFVARRLGLSGAEVNGVVTFYSYFVETPKGEHSINVCTGTACFVKGANKIVDRIERKLNVKLGETSKDGKFTLNGLRCVGACGLAPVVIVDEKVYGRVKLDEVDEILSKYQ</sequence>
<dbReference type="EMBL" id="SLYC01000011">
    <property type="protein sequence ID" value="TCQ03097.1"/>
    <property type="molecule type" value="Genomic_DNA"/>
</dbReference>
<keyword evidence="4 7" id="KW-0408">Iron</keyword>
<feature type="binding site" evidence="7">
    <location>
        <position position="96"/>
    </location>
    <ligand>
        <name>[2Fe-2S] cluster</name>
        <dbReference type="ChEBI" id="CHEBI:190135"/>
    </ligand>
</feature>
<evidence type="ECO:0000256" key="5">
    <source>
        <dbReference type="ARBA" id="ARBA00023014"/>
    </source>
</evidence>
<dbReference type="InterPro" id="IPR002023">
    <property type="entry name" value="NuoE-like"/>
</dbReference>
<feature type="binding site" evidence="7">
    <location>
        <position position="101"/>
    </location>
    <ligand>
        <name>[2Fe-2S] cluster</name>
        <dbReference type="ChEBI" id="CHEBI:190135"/>
    </ligand>
</feature>
<dbReference type="PANTHER" id="PTHR43342">
    <property type="entry name" value="NADH-QUINONE OXIDOREDUCTASE, E SUBUNIT"/>
    <property type="match status" value="1"/>
</dbReference>
<dbReference type="GO" id="GO:0016491">
    <property type="term" value="F:oxidoreductase activity"/>
    <property type="evidence" value="ECO:0007669"/>
    <property type="project" value="InterPro"/>
</dbReference>
<dbReference type="Pfam" id="PF01257">
    <property type="entry name" value="2Fe-2S_thioredx"/>
    <property type="match status" value="1"/>
</dbReference>
<dbReference type="FunFam" id="3.40.30.10:FF:000015">
    <property type="entry name" value="NADH-quinone oxidoreductase subunit E"/>
    <property type="match status" value="1"/>
</dbReference>
<feature type="binding site" evidence="7">
    <location>
        <position position="141"/>
    </location>
    <ligand>
        <name>[2Fe-2S] cluster</name>
        <dbReference type="ChEBI" id="CHEBI:190135"/>
    </ligand>
</feature>
<dbReference type="Gene3D" id="3.40.30.10">
    <property type="entry name" value="Glutaredoxin"/>
    <property type="match status" value="1"/>
</dbReference>
<name>A0A4R2TKV3_9FIRM</name>
<dbReference type="OrthoDB" id="9807941at2"/>
<dbReference type="InterPro" id="IPR028431">
    <property type="entry name" value="NADP_DH_HndA-like"/>
</dbReference>
<dbReference type="Gene3D" id="1.10.10.1590">
    <property type="entry name" value="NADH-quinone oxidoreductase subunit E"/>
    <property type="match status" value="1"/>
</dbReference>
<comment type="similarity">
    <text evidence="1">Belongs to the complex I 24 kDa subunit family.</text>
</comment>
<keyword evidence="5 7" id="KW-0411">Iron-sulfur</keyword>